<dbReference type="Pfam" id="PF00132">
    <property type="entry name" value="Hexapep"/>
    <property type="match status" value="2"/>
</dbReference>
<dbReference type="InterPro" id="IPR018357">
    <property type="entry name" value="Hexapep_transf_CS"/>
</dbReference>
<evidence type="ECO:0000256" key="3">
    <source>
        <dbReference type="ARBA" id="ARBA00022679"/>
    </source>
</evidence>
<keyword evidence="2 7" id="KW-0441">Lipid A biosynthesis</keyword>
<protein>
    <recommendedName>
        <fullName evidence="7">UDP-3-O-acylglucosamine N-acyltransferase</fullName>
        <ecNumber evidence="7">2.3.1.191</ecNumber>
    </recommendedName>
</protein>
<name>X5MN57_9HYPH</name>
<evidence type="ECO:0000256" key="5">
    <source>
        <dbReference type="ARBA" id="ARBA00023098"/>
    </source>
</evidence>
<keyword evidence="1 7" id="KW-0444">Lipid biosynthesis</keyword>
<dbReference type="Gene3D" id="2.160.10.10">
    <property type="entry name" value="Hexapeptide repeat proteins"/>
    <property type="match status" value="1"/>
</dbReference>
<dbReference type="Pfam" id="PF04613">
    <property type="entry name" value="LpxD"/>
    <property type="match status" value="1"/>
</dbReference>
<comment type="subunit">
    <text evidence="7">Homotrimer.</text>
</comment>
<evidence type="ECO:0000256" key="1">
    <source>
        <dbReference type="ARBA" id="ARBA00022516"/>
    </source>
</evidence>
<dbReference type="KEGG" id="pect:BN1012_Phect2792"/>
<sequence>MADPRFFTKSGPFTLERIAQEVGATIGSGASEQEFADVAPLDSATASDVSFFDNPRYKDALSATKAGAVILAPASVELAPAGVSLLVTDAPYPAYASAAMMFYPHLPRSDETLISPSSHVDPSAKIGSSVRIDAGAVISANVEIGEGTSIGANAVIGRGVQIGRECAIAPNVTLTHALVGDRVIIHPGARIGQDGFGFAMGPNGHQKIPQLGRVILQDDVDIGANTTIDRGAGPDTVIGQGSKIDNQVQLGHNVSVGRGCIIVSQVGISGSAKLGNYVVAGGQVGIAGHLEIGDGAMLAARTGVPSDLEGGQQYGGTPARPVAQWRRELAAVAILAKRKKKKKAT</sequence>
<reference evidence="9 10" key="1">
    <citation type="journal article" date="2014" name="Front. Genet.">
        <title>Genome and metabolic network of "Candidatus Phaeomarinobacter ectocarpi" Ec32, a new candidate genus of Alphaproteobacteria frequently associated with brown algae.</title>
        <authorList>
            <person name="Dittami S.M."/>
            <person name="Barbeyron T."/>
            <person name="Boyen C."/>
            <person name="Cambefort J."/>
            <person name="Collet G."/>
            <person name="Delage L."/>
            <person name="Gobet A."/>
            <person name="Groisillier A."/>
            <person name="Leblanc C."/>
            <person name="Michel G."/>
            <person name="Scornet D."/>
            <person name="Siegel A."/>
            <person name="Tapia J.E."/>
            <person name="Tonon T."/>
        </authorList>
    </citation>
    <scope>NUCLEOTIDE SEQUENCE [LARGE SCALE GENOMIC DNA]</scope>
    <source>
        <strain evidence="9 10">Ec32</strain>
    </source>
</reference>
<dbReference type="InterPro" id="IPR011004">
    <property type="entry name" value="Trimer_LpxA-like_sf"/>
</dbReference>
<comment type="pathway">
    <text evidence="7">Bacterial outer membrane biogenesis; LPS lipid A biosynthesis.</text>
</comment>
<evidence type="ECO:0000313" key="9">
    <source>
        <dbReference type="EMBL" id="CDO61005.1"/>
    </source>
</evidence>
<keyword evidence="4 7" id="KW-0677">Repeat</keyword>
<evidence type="ECO:0000313" key="10">
    <source>
        <dbReference type="Proteomes" id="UP000032160"/>
    </source>
</evidence>
<keyword evidence="10" id="KW-1185">Reference proteome</keyword>
<keyword evidence="3 7" id="KW-0808">Transferase</keyword>
<dbReference type="InterPro" id="IPR001451">
    <property type="entry name" value="Hexapep"/>
</dbReference>
<organism evidence="9 10">
    <name type="scientific">Candidatus Phaeomarinibacter ectocarpi</name>
    <dbReference type="NCBI Taxonomy" id="1458461"/>
    <lineage>
        <taxon>Bacteria</taxon>
        <taxon>Pseudomonadati</taxon>
        <taxon>Pseudomonadota</taxon>
        <taxon>Alphaproteobacteria</taxon>
        <taxon>Hyphomicrobiales</taxon>
        <taxon>Parvibaculaceae</taxon>
        <taxon>Candidatus Phaeomarinibacter</taxon>
    </lineage>
</organism>
<comment type="catalytic activity">
    <reaction evidence="7">
        <text>a UDP-3-O-[(3R)-3-hydroxyacyl]-alpha-D-glucosamine + a (3R)-hydroxyacyl-[ACP] = a UDP-2-N,3-O-bis[(3R)-3-hydroxyacyl]-alpha-D-glucosamine + holo-[ACP] + H(+)</text>
        <dbReference type="Rhea" id="RHEA:53836"/>
        <dbReference type="Rhea" id="RHEA-COMP:9685"/>
        <dbReference type="Rhea" id="RHEA-COMP:9945"/>
        <dbReference type="ChEBI" id="CHEBI:15378"/>
        <dbReference type="ChEBI" id="CHEBI:64479"/>
        <dbReference type="ChEBI" id="CHEBI:78827"/>
        <dbReference type="ChEBI" id="CHEBI:137740"/>
        <dbReference type="ChEBI" id="CHEBI:137748"/>
        <dbReference type="EC" id="2.3.1.191"/>
    </reaction>
</comment>
<dbReference type="CDD" id="cd03352">
    <property type="entry name" value="LbH_LpxD"/>
    <property type="match status" value="1"/>
</dbReference>
<dbReference type="OrthoDB" id="9784739at2"/>
<dbReference type="PATRIC" id="fig|1458461.3.peg.2798"/>
<dbReference type="PANTHER" id="PTHR43378:SF2">
    <property type="entry name" value="UDP-3-O-ACYLGLUCOSAMINE N-ACYLTRANSFERASE 1, MITOCHONDRIAL-RELATED"/>
    <property type="match status" value="1"/>
</dbReference>
<dbReference type="GO" id="GO:0103118">
    <property type="term" value="F:UDP-3-O-[(3R)-3-hydroxyacyl]-glucosamine N-acyltransferase activity"/>
    <property type="evidence" value="ECO:0007669"/>
    <property type="project" value="UniProtKB-EC"/>
</dbReference>
<dbReference type="HAMAP" id="MF_00523">
    <property type="entry name" value="LpxD"/>
    <property type="match status" value="1"/>
</dbReference>
<dbReference type="PROSITE" id="PS00101">
    <property type="entry name" value="HEXAPEP_TRANSFERASES"/>
    <property type="match status" value="1"/>
</dbReference>
<comment type="similarity">
    <text evidence="7">Belongs to the transferase hexapeptide repeat family. LpxD subfamily.</text>
</comment>
<dbReference type="STRING" id="1458461.BN1012_Phect2792"/>
<dbReference type="NCBIfam" id="TIGR01853">
    <property type="entry name" value="lipid_A_lpxD"/>
    <property type="match status" value="1"/>
</dbReference>
<keyword evidence="5 7" id="KW-0443">Lipid metabolism</keyword>
<dbReference type="InterPro" id="IPR020573">
    <property type="entry name" value="UDP_GlcNAc_AcTrfase_non-rep"/>
</dbReference>
<proteinExistence type="inferred from homology"/>
<dbReference type="GO" id="GO:0016410">
    <property type="term" value="F:N-acyltransferase activity"/>
    <property type="evidence" value="ECO:0007669"/>
    <property type="project" value="InterPro"/>
</dbReference>
<feature type="active site" description="Proton acceptor" evidence="7">
    <location>
        <position position="252"/>
    </location>
</feature>
<dbReference type="NCBIfam" id="NF002060">
    <property type="entry name" value="PRK00892.1"/>
    <property type="match status" value="1"/>
</dbReference>
<comment type="function">
    <text evidence="7">Catalyzes the N-acylation of UDP-3-O-acylglucosamine using 3-hydroxyacyl-ACP as the acyl donor. Is involved in the biosynthesis of lipid A, a phosphorylated glycolipid that anchors the lipopolysaccharide to the outer membrane of the cell.</text>
</comment>
<evidence type="ECO:0000256" key="2">
    <source>
        <dbReference type="ARBA" id="ARBA00022556"/>
    </source>
</evidence>
<gene>
    <name evidence="7" type="primary">lpxD</name>
    <name evidence="9" type="ORF">BN1012_Phect2792</name>
</gene>
<evidence type="ECO:0000256" key="7">
    <source>
        <dbReference type="HAMAP-Rule" id="MF_00523"/>
    </source>
</evidence>
<evidence type="ECO:0000256" key="4">
    <source>
        <dbReference type="ARBA" id="ARBA00022737"/>
    </source>
</evidence>
<evidence type="ECO:0000259" key="8">
    <source>
        <dbReference type="Pfam" id="PF04613"/>
    </source>
</evidence>
<dbReference type="UniPathway" id="UPA00973"/>
<feature type="domain" description="UDP-3-O-[3-hydroxymyristoyl] glucosamine N-acyltransferase non-repeat region" evidence="8">
    <location>
        <begin position="36"/>
        <end position="99"/>
    </location>
</feature>
<keyword evidence="6 7" id="KW-0012">Acyltransferase</keyword>
<dbReference type="RefSeq" id="WP_043948915.1">
    <property type="nucleotide sequence ID" value="NZ_HG966617.1"/>
</dbReference>
<dbReference type="GO" id="GO:0016020">
    <property type="term" value="C:membrane"/>
    <property type="evidence" value="ECO:0007669"/>
    <property type="project" value="GOC"/>
</dbReference>
<dbReference type="InterPro" id="IPR007691">
    <property type="entry name" value="LpxD"/>
</dbReference>
<dbReference type="EMBL" id="HG966617">
    <property type="protein sequence ID" value="CDO61005.1"/>
    <property type="molecule type" value="Genomic_DNA"/>
</dbReference>
<dbReference type="AlphaFoldDB" id="X5MN57"/>
<evidence type="ECO:0000256" key="6">
    <source>
        <dbReference type="ARBA" id="ARBA00023315"/>
    </source>
</evidence>
<dbReference type="PANTHER" id="PTHR43378">
    <property type="entry name" value="UDP-3-O-ACYLGLUCOSAMINE N-ACYLTRANSFERASE"/>
    <property type="match status" value="1"/>
</dbReference>
<dbReference type="EC" id="2.3.1.191" evidence="7"/>
<dbReference type="GO" id="GO:0009245">
    <property type="term" value="P:lipid A biosynthetic process"/>
    <property type="evidence" value="ECO:0007669"/>
    <property type="project" value="UniProtKB-UniRule"/>
</dbReference>
<dbReference type="HOGENOM" id="CLU_049865_0_0_5"/>
<dbReference type="Gene3D" id="3.40.1390.10">
    <property type="entry name" value="MurE/MurF, N-terminal domain"/>
    <property type="match status" value="1"/>
</dbReference>
<dbReference type="SUPFAM" id="SSF51161">
    <property type="entry name" value="Trimeric LpxA-like enzymes"/>
    <property type="match status" value="1"/>
</dbReference>
<accession>X5MN57</accession>
<dbReference type="Proteomes" id="UP000032160">
    <property type="component" value="Chromosome I"/>
</dbReference>